<dbReference type="EMBL" id="CM056741">
    <property type="protein sequence ID" value="KAJ8684996.1"/>
    <property type="molecule type" value="Genomic_DNA"/>
</dbReference>
<evidence type="ECO:0000313" key="2">
    <source>
        <dbReference type="Proteomes" id="UP001239111"/>
    </source>
</evidence>
<keyword evidence="2" id="KW-1185">Reference proteome</keyword>
<evidence type="ECO:0000313" key="1">
    <source>
        <dbReference type="EMBL" id="KAJ8684996.1"/>
    </source>
</evidence>
<accession>A0ACC2PNC7</accession>
<proteinExistence type="predicted"/>
<protein>
    <submittedName>
        <fullName evidence="1">Uncharacterized protein</fullName>
    </submittedName>
</protein>
<comment type="caution">
    <text evidence="1">The sequence shown here is derived from an EMBL/GenBank/DDBJ whole genome shotgun (WGS) entry which is preliminary data.</text>
</comment>
<sequence length="168" mass="20050">MKLYERQVNALKEQVTLCEATSRQQIEYIFLDEMLTRKLMDLDNVVVENDESVRQIRKRLVSSLQESINLLESKVPPMEEQTQSARERRKRELTQNENLAEHKKSSEEPLPQTSDQNNVDRRSQLQQAQIEKIQEHVERFVDLRQRRFDQDSNTTKARFSLYFHDISD</sequence>
<name>A0ACC2PNC7_9HYME</name>
<organism evidence="1 2">
    <name type="scientific">Eretmocerus hayati</name>
    <dbReference type="NCBI Taxonomy" id="131215"/>
    <lineage>
        <taxon>Eukaryota</taxon>
        <taxon>Metazoa</taxon>
        <taxon>Ecdysozoa</taxon>
        <taxon>Arthropoda</taxon>
        <taxon>Hexapoda</taxon>
        <taxon>Insecta</taxon>
        <taxon>Pterygota</taxon>
        <taxon>Neoptera</taxon>
        <taxon>Endopterygota</taxon>
        <taxon>Hymenoptera</taxon>
        <taxon>Apocrita</taxon>
        <taxon>Proctotrupomorpha</taxon>
        <taxon>Chalcidoidea</taxon>
        <taxon>Aphelinidae</taxon>
        <taxon>Aphelininae</taxon>
        <taxon>Eretmocerus</taxon>
    </lineage>
</organism>
<reference evidence="1" key="1">
    <citation type="submission" date="2023-04" db="EMBL/GenBank/DDBJ databases">
        <title>A chromosome-level genome assembly of the parasitoid wasp Eretmocerus hayati.</title>
        <authorList>
            <person name="Zhong Y."/>
            <person name="Liu S."/>
            <person name="Liu Y."/>
        </authorList>
    </citation>
    <scope>NUCLEOTIDE SEQUENCE</scope>
    <source>
        <strain evidence="1">ZJU_SS_LIU_2023</strain>
    </source>
</reference>
<dbReference type="Proteomes" id="UP001239111">
    <property type="component" value="Chromosome 1"/>
</dbReference>
<gene>
    <name evidence="1" type="ORF">QAD02_020789</name>
</gene>